<name>A0A0F9ASA7_9ZZZZ</name>
<keyword evidence="1" id="KW-0812">Transmembrane</keyword>
<feature type="transmembrane region" description="Helical" evidence="1">
    <location>
        <begin position="166"/>
        <end position="185"/>
    </location>
</feature>
<dbReference type="AlphaFoldDB" id="A0A0F9ASA7"/>
<accession>A0A0F9ASA7</accession>
<dbReference type="EMBL" id="LAZR01041313">
    <property type="protein sequence ID" value="KKL12310.1"/>
    <property type="molecule type" value="Genomic_DNA"/>
</dbReference>
<protein>
    <submittedName>
        <fullName evidence="2">Uncharacterized protein</fullName>
    </submittedName>
</protein>
<comment type="caution">
    <text evidence="2">The sequence shown here is derived from an EMBL/GenBank/DDBJ whole genome shotgun (WGS) entry which is preliminary data.</text>
</comment>
<keyword evidence="1" id="KW-1133">Transmembrane helix</keyword>
<organism evidence="2">
    <name type="scientific">marine sediment metagenome</name>
    <dbReference type="NCBI Taxonomy" id="412755"/>
    <lineage>
        <taxon>unclassified sequences</taxon>
        <taxon>metagenomes</taxon>
        <taxon>ecological metagenomes</taxon>
    </lineage>
</organism>
<keyword evidence="1" id="KW-0472">Membrane</keyword>
<proteinExistence type="predicted"/>
<evidence type="ECO:0000256" key="1">
    <source>
        <dbReference type="SAM" id="Phobius"/>
    </source>
</evidence>
<reference evidence="2" key="1">
    <citation type="journal article" date="2015" name="Nature">
        <title>Complex archaea that bridge the gap between prokaryotes and eukaryotes.</title>
        <authorList>
            <person name="Spang A."/>
            <person name="Saw J.H."/>
            <person name="Jorgensen S.L."/>
            <person name="Zaremba-Niedzwiedzka K."/>
            <person name="Martijn J."/>
            <person name="Lind A.E."/>
            <person name="van Eijk R."/>
            <person name="Schleper C."/>
            <person name="Guy L."/>
            <person name="Ettema T.J."/>
        </authorList>
    </citation>
    <scope>NUCLEOTIDE SEQUENCE</scope>
</reference>
<evidence type="ECO:0000313" key="2">
    <source>
        <dbReference type="EMBL" id="KKL12310.1"/>
    </source>
</evidence>
<gene>
    <name evidence="2" type="ORF">LCGC14_2537060</name>
</gene>
<sequence>AKWENIGIKALKPQVIEKLKVFHIALNTEDDRQPALQRALEGWGEYRQLDWRAGRNRLQDDILRESAFEPHLVFMQIQSDGVVNPMTLQRYKQKTDAFMVNWNGDVRPTPQAWMGQVGEVVDLTLITNKSQIADYESMGCQRVGYLQIGYDEKMFYPKKTKKTQDVIFLGSNYGCLILWFAVMAGRNMMGWLTIPQRRSYTGSRR</sequence>
<feature type="non-terminal residue" evidence="2">
    <location>
        <position position="1"/>
    </location>
</feature>